<accession>A0A0F9FDA8</accession>
<organism evidence="1">
    <name type="scientific">marine sediment metagenome</name>
    <dbReference type="NCBI Taxonomy" id="412755"/>
    <lineage>
        <taxon>unclassified sequences</taxon>
        <taxon>metagenomes</taxon>
        <taxon>ecological metagenomes</taxon>
    </lineage>
</organism>
<protein>
    <submittedName>
        <fullName evidence="1">Uncharacterized protein</fullName>
    </submittedName>
</protein>
<reference evidence="1" key="1">
    <citation type="journal article" date="2015" name="Nature">
        <title>Complex archaea that bridge the gap between prokaryotes and eukaryotes.</title>
        <authorList>
            <person name="Spang A."/>
            <person name="Saw J.H."/>
            <person name="Jorgensen S.L."/>
            <person name="Zaremba-Niedzwiedzka K."/>
            <person name="Martijn J."/>
            <person name="Lind A.E."/>
            <person name="van Eijk R."/>
            <person name="Schleper C."/>
            <person name="Guy L."/>
            <person name="Ettema T.J."/>
        </authorList>
    </citation>
    <scope>NUCLEOTIDE SEQUENCE</scope>
</reference>
<proteinExistence type="predicted"/>
<feature type="non-terminal residue" evidence="1">
    <location>
        <position position="1"/>
    </location>
</feature>
<dbReference type="Gene3D" id="3.90.1600.10">
    <property type="entry name" value="Palm domain of DNA polymerase"/>
    <property type="match status" value="1"/>
</dbReference>
<dbReference type="SUPFAM" id="SSF56672">
    <property type="entry name" value="DNA/RNA polymerases"/>
    <property type="match status" value="1"/>
</dbReference>
<dbReference type="EMBL" id="LAZR01021715">
    <property type="protein sequence ID" value="KKL84369.1"/>
    <property type="molecule type" value="Genomic_DNA"/>
</dbReference>
<sequence length="194" mass="21837">PNQPDREELVFNTGGRRVTKIRYLLGEIFIMTGHGESFDSFPAIAAHVTAYARMYLWQLMQQVGYGNYMYCDTDSLIINEIGLDNLHDLISSTTLGGLKIEKKTRSLIIRGLKDYTFGSKTVIKGIRKNAIELSAGVYQQELWPSFRGLLHNAEPETYTVKTIVKHLSREYTKGDVSIDGVVVPFVFDDSVAIP</sequence>
<evidence type="ECO:0000313" key="1">
    <source>
        <dbReference type="EMBL" id="KKL84369.1"/>
    </source>
</evidence>
<name>A0A0F9FDA8_9ZZZZ</name>
<gene>
    <name evidence="1" type="ORF">LCGC14_1965430</name>
</gene>
<dbReference type="InterPro" id="IPR043502">
    <property type="entry name" value="DNA/RNA_pol_sf"/>
</dbReference>
<comment type="caution">
    <text evidence="1">The sequence shown here is derived from an EMBL/GenBank/DDBJ whole genome shotgun (WGS) entry which is preliminary data.</text>
</comment>
<dbReference type="InterPro" id="IPR023211">
    <property type="entry name" value="DNA_pol_palm_dom_sf"/>
</dbReference>
<dbReference type="AlphaFoldDB" id="A0A0F9FDA8"/>